<comment type="caution">
    <text evidence="1">The sequence shown here is derived from an EMBL/GenBank/DDBJ whole genome shotgun (WGS) entry which is preliminary data.</text>
</comment>
<dbReference type="Proteomes" id="UP000307541">
    <property type="component" value="Unassembled WGS sequence"/>
</dbReference>
<proteinExistence type="predicted"/>
<protein>
    <submittedName>
        <fullName evidence="1">Uncharacterized protein</fullName>
    </submittedName>
</protein>
<evidence type="ECO:0000313" key="1">
    <source>
        <dbReference type="EMBL" id="TIH10970.1"/>
    </source>
</evidence>
<organism evidence="1 2">
    <name type="scientific">Pseudomonas leptonychotis</name>
    <dbReference type="NCBI Taxonomy" id="2448482"/>
    <lineage>
        <taxon>Bacteria</taxon>
        <taxon>Pseudomonadati</taxon>
        <taxon>Pseudomonadota</taxon>
        <taxon>Gammaproteobacteria</taxon>
        <taxon>Pseudomonadales</taxon>
        <taxon>Pseudomonadaceae</taxon>
        <taxon>Pseudomonas</taxon>
    </lineage>
</organism>
<evidence type="ECO:0000313" key="2">
    <source>
        <dbReference type="Proteomes" id="UP000307541"/>
    </source>
</evidence>
<dbReference type="EMBL" id="RFLV01000001">
    <property type="protein sequence ID" value="TIH10970.1"/>
    <property type="molecule type" value="Genomic_DNA"/>
</dbReference>
<name>A0A4T2A1R0_9PSED</name>
<dbReference type="AlphaFoldDB" id="A0A4T2A1R0"/>
<reference evidence="1 2" key="1">
    <citation type="submission" date="2018-10" db="EMBL/GenBank/DDBJ databases">
        <title>Pseudomonas leptonychotis sp. nov., isolated from Weddell seals in Antarctica.</title>
        <authorList>
            <person name="Novakova D."/>
            <person name="Svec P."/>
            <person name="Kralova S."/>
            <person name="Kristofova L."/>
            <person name="Zeman M."/>
            <person name="Pantucek R."/>
            <person name="Maslanova I."/>
            <person name="Sedlacek I."/>
        </authorList>
    </citation>
    <scope>NUCLEOTIDE SEQUENCE [LARGE SCALE GENOMIC DNA]</scope>
    <source>
        <strain evidence="1 2">CCM 8849</strain>
    </source>
</reference>
<accession>A0A4T2A1R0</accession>
<gene>
    <name evidence="1" type="ORF">D8779_09920</name>
</gene>
<keyword evidence="2" id="KW-1185">Reference proteome</keyword>
<sequence>MPEIDLELFKSGELVSYSYWNYKEGQFDTIDLKGGSVFSYKWKLEEALDGLFGLREIRNRP</sequence>